<dbReference type="Proteomes" id="UP000010793">
    <property type="component" value="Chromosome"/>
</dbReference>
<dbReference type="KEGG" id="bpip:BPP43_09515"/>
<dbReference type="Gene3D" id="3.30.1490.20">
    <property type="entry name" value="ATP-grasp fold, A domain"/>
    <property type="match status" value="1"/>
</dbReference>
<keyword evidence="14" id="KW-1185">Reference proteome</keyword>
<dbReference type="SMART" id="SM01210">
    <property type="entry name" value="GARS_C"/>
    <property type="match status" value="1"/>
</dbReference>
<keyword evidence="6 11" id="KW-0067">ATP-binding</keyword>
<dbReference type="GO" id="GO:0009113">
    <property type="term" value="P:purine nucleobase biosynthetic process"/>
    <property type="evidence" value="ECO:0007669"/>
    <property type="project" value="InterPro"/>
</dbReference>
<comment type="pathway">
    <text evidence="1 10">Purine metabolism; IMP biosynthesis via de novo pathway; N(1)-(5-phospho-D-ribosyl)glycinamide from 5-phospho-alpha-D-ribose 1-diphosphate: step 2/2.</text>
</comment>
<dbReference type="PANTHER" id="PTHR43472">
    <property type="entry name" value="PHOSPHORIBOSYLAMINE--GLYCINE LIGASE"/>
    <property type="match status" value="1"/>
</dbReference>
<dbReference type="HAMAP" id="MF_00138">
    <property type="entry name" value="GARS"/>
    <property type="match status" value="1"/>
</dbReference>
<evidence type="ECO:0000256" key="1">
    <source>
        <dbReference type="ARBA" id="ARBA00005174"/>
    </source>
</evidence>
<dbReference type="SUPFAM" id="SSF56059">
    <property type="entry name" value="Glutathione synthetase ATP-binding domain-like"/>
    <property type="match status" value="1"/>
</dbReference>
<name>A0A3B6VVN3_BRAPL</name>
<dbReference type="RefSeq" id="WP_015274762.1">
    <property type="nucleotide sequence ID" value="NC_019908.1"/>
</dbReference>
<evidence type="ECO:0000256" key="2">
    <source>
        <dbReference type="ARBA" id="ARBA00013255"/>
    </source>
</evidence>
<keyword evidence="3 10" id="KW-0436">Ligase</keyword>
<proteinExistence type="inferred from homology"/>
<dbReference type="Pfam" id="PF02843">
    <property type="entry name" value="GARS_C"/>
    <property type="match status" value="1"/>
</dbReference>
<evidence type="ECO:0000256" key="6">
    <source>
        <dbReference type="ARBA" id="ARBA00022840"/>
    </source>
</evidence>
<dbReference type="GO" id="GO:0004637">
    <property type="term" value="F:phosphoribosylamine-glycine ligase activity"/>
    <property type="evidence" value="ECO:0007669"/>
    <property type="project" value="UniProtKB-UniRule"/>
</dbReference>
<evidence type="ECO:0000313" key="14">
    <source>
        <dbReference type="Proteomes" id="UP000010793"/>
    </source>
</evidence>
<dbReference type="EMBL" id="CP002873">
    <property type="protein sequence ID" value="AGA67085.1"/>
    <property type="molecule type" value="Genomic_DNA"/>
</dbReference>
<evidence type="ECO:0000256" key="5">
    <source>
        <dbReference type="ARBA" id="ARBA00022755"/>
    </source>
</evidence>
<dbReference type="AlphaFoldDB" id="A0A3B6VVN3"/>
<accession>A0A3B6VVN3</accession>
<dbReference type="InterPro" id="IPR011761">
    <property type="entry name" value="ATP-grasp"/>
</dbReference>
<evidence type="ECO:0000313" key="13">
    <source>
        <dbReference type="EMBL" id="AGA67085.1"/>
    </source>
</evidence>
<dbReference type="FunFam" id="3.30.1490.20:FF:000006">
    <property type="entry name" value="phosphoribosylamine--glycine ligase, chloroplastic-like"/>
    <property type="match status" value="1"/>
</dbReference>
<gene>
    <name evidence="10" type="primary">purD</name>
    <name evidence="13" type="ORF">BPP43_09515</name>
</gene>
<protein>
    <recommendedName>
        <fullName evidence="2 10">Phosphoribosylamine--glycine ligase</fullName>
        <ecNumber evidence="2 10">6.3.4.13</ecNumber>
    </recommendedName>
    <alternativeName>
        <fullName evidence="10">GARS</fullName>
    </alternativeName>
    <alternativeName>
        <fullName evidence="8 10">Glycinamide ribonucleotide synthetase</fullName>
    </alternativeName>
    <alternativeName>
        <fullName evidence="9 10">Phosphoribosylglycinamide synthetase</fullName>
    </alternativeName>
</protein>
<dbReference type="Gene3D" id="3.90.600.10">
    <property type="entry name" value="Phosphoribosylglycinamide synthetase, C-terminal domain"/>
    <property type="match status" value="1"/>
</dbReference>
<dbReference type="SUPFAM" id="SSF51246">
    <property type="entry name" value="Rudiment single hybrid motif"/>
    <property type="match status" value="1"/>
</dbReference>
<evidence type="ECO:0000256" key="11">
    <source>
        <dbReference type="PROSITE-ProRule" id="PRU00409"/>
    </source>
</evidence>
<dbReference type="InterPro" id="IPR020561">
    <property type="entry name" value="PRibGlycinamid_synth_ATP-grasp"/>
</dbReference>
<dbReference type="GO" id="GO:0046872">
    <property type="term" value="F:metal ion binding"/>
    <property type="evidence" value="ECO:0007669"/>
    <property type="project" value="InterPro"/>
</dbReference>
<dbReference type="EC" id="6.3.4.13" evidence="2 10"/>
<comment type="catalytic activity">
    <reaction evidence="10">
        <text>5-phospho-beta-D-ribosylamine + glycine + ATP = N(1)-(5-phospho-beta-D-ribosyl)glycinamide + ADP + phosphate + H(+)</text>
        <dbReference type="Rhea" id="RHEA:17453"/>
        <dbReference type="ChEBI" id="CHEBI:15378"/>
        <dbReference type="ChEBI" id="CHEBI:30616"/>
        <dbReference type="ChEBI" id="CHEBI:43474"/>
        <dbReference type="ChEBI" id="CHEBI:57305"/>
        <dbReference type="ChEBI" id="CHEBI:58681"/>
        <dbReference type="ChEBI" id="CHEBI:143788"/>
        <dbReference type="ChEBI" id="CHEBI:456216"/>
        <dbReference type="EC" id="6.3.4.13"/>
    </reaction>
</comment>
<dbReference type="InterPro" id="IPR013815">
    <property type="entry name" value="ATP_grasp_subdomain_1"/>
</dbReference>
<keyword evidence="4 11" id="KW-0547">Nucleotide-binding</keyword>
<dbReference type="InterPro" id="IPR000115">
    <property type="entry name" value="PRibGlycinamide_synth"/>
</dbReference>
<dbReference type="InterPro" id="IPR020562">
    <property type="entry name" value="PRibGlycinamide_synth_N"/>
</dbReference>
<evidence type="ECO:0000256" key="10">
    <source>
        <dbReference type="HAMAP-Rule" id="MF_00138"/>
    </source>
</evidence>
<dbReference type="InterPro" id="IPR037123">
    <property type="entry name" value="PRibGlycinamide_synth_C_sf"/>
</dbReference>
<dbReference type="Gene3D" id="3.30.470.20">
    <property type="entry name" value="ATP-grasp fold, B domain"/>
    <property type="match status" value="1"/>
</dbReference>
<reference evidence="13 14" key="1">
    <citation type="journal article" date="2013" name="Genome Announc.">
        <title>Complete Genome Sequence of the Porcine Strain Brachyspira pilosicoli P43/6/78(T.).</title>
        <authorList>
            <person name="Lin C."/>
            <person name="den Bakker H.C."/>
            <person name="Suzuki H."/>
            <person name="Lefebure T."/>
            <person name="Ponnala L."/>
            <person name="Sun Q."/>
            <person name="Stanhope M.J."/>
            <person name="Wiedmann M."/>
            <person name="Duhamel G.E."/>
        </authorList>
    </citation>
    <scope>NUCLEOTIDE SEQUENCE [LARGE SCALE GENOMIC DNA]</scope>
    <source>
        <strain evidence="13 14">P43/6/78</strain>
    </source>
</reference>
<dbReference type="SMART" id="SM01209">
    <property type="entry name" value="GARS_A"/>
    <property type="match status" value="1"/>
</dbReference>
<dbReference type="Gene3D" id="3.40.50.20">
    <property type="match status" value="1"/>
</dbReference>
<evidence type="ECO:0000259" key="12">
    <source>
        <dbReference type="PROSITE" id="PS50975"/>
    </source>
</evidence>
<dbReference type="GO" id="GO:0005524">
    <property type="term" value="F:ATP binding"/>
    <property type="evidence" value="ECO:0007669"/>
    <property type="project" value="UniProtKB-UniRule"/>
</dbReference>
<keyword evidence="5 10" id="KW-0658">Purine biosynthesis</keyword>
<evidence type="ECO:0000256" key="9">
    <source>
        <dbReference type="ARBA" id="ARBA00042864"/>
    </source>
</evidence>
<organism evidence="13 14">
    <name type="scientific">Brachyspira pilosicoli P43/6/78</name>
    <dbReference type="NCBI Taxonomy" id="1042417"/>
    <lineage>
        <taxon>Bacteria</taxon>
        <taxon>Pseudomonadati</taxon>
        <taxon>Spirochaetota</taxon>
        <taxon>Spirochaetia</taxon>
        <taxon>Brachyspirales</taxon>
        <taxon>Brachyspiraceae</taxon>
        <taxon>Brachyspira</taxon>
    </lineage>
</organism>
<evidence type="ECO:0000256" key="4">
    <source>
        <dbReference type="ARBA" id="ARBA00022741"/>
    </source>
</evidence>
<evidence type="ECO:0000256" key="3">
    <source>
        <dbReference type="ARBA" id="ARBA00022598"/>
    </source>
</evidence>
<sequence>MKILIIGSGGREHAIAFSLSKNERVEKIYCSEGNAGTFYENKCENVKLNGIDEFVNFAKEKSIDLTIVGSEELLVAGIVDIFEKNNLKIFGPDKKGAMLEGSKAYAKEFMKKYGIKTAEYKTFNDYNNAKEYLKSINYPIVIKASGLALGKGVIICKDIKEANNALEDMMIKKVFGDACNEIVIEEFLEGYEASILSITDGNTIIPFISAKDHKKALDNDGGLNTGGMGVISPNPYYTKEAESLFIKDILNPTLEGMKRENISFAGIIFFGLMITKNGVYLLEYNVRMGDPETQAVLMLMESDYLSLIESAMDKKLKDIDIKWKDKHACCVVMASGGYPSSYNKGYKITGINNINGKCFIAGAKLDENKNIITSGGRVLNVVNIADSLEEARKLTYNDIEKIDFKDKYFRKDIGLIKL</sequence>
<dbReference type="SUPFAM" id="SSF52440">
    <property type="entry name" value="PreATP-grasp domain"/>
    <property type="match status" value="1"/>
</dbReference>
<dbReference type="InterPro" id="IPR020560">
    <property type="entry name" value="PRibGlycinamide_synth_C-dom"/>
</dbReference>
<evidence type="ECO:0000256" key="7">
    <source>
        <dbReference type="ARBA" id="ARBA00038345"/>
    </source>
</evidence>
<dbReference type="PANTHER" id="PTHR43472:SF1">
    <property type="entry name" value="PHOSPHORIBOSYLAMINE--GLYCINE LIGASE, CHLOROPLASTIC"/>
    <property type="match status" value="1"/>
</dbReference>
<dbReference type="NCBIfam" id="TIGR00877">
    <property type="entry name" value="purD"/>
    <property type="match status" value="1"/>
</dbReference>
<dbReference type="PROSITE" id="PS50975">
    <property type="entry name" value="ATP_GRASP"/>
    <property type="match status" value="1"/>
</dbReference>
<evidence type="ECO:0000256" key="8">
    <source>
        <dbReference type="ARBA" id="ARBA00042242"/>
    </source>
</evidence>
<comment type="similarity">
    <text evidence="7 10">Belongs to the GARS family.</text>
</comment>
<dbReference type="InterPro" id="IPR011054">
    <property type="entry name" value="Rudment_hybrid_motif"/>
</dbReference>
<dbReference type="GO" id="GO:0006189">
    <property type="term" value="P:'de novo' IMP biosynthetic process"/>
    <property type="evidence" value="ECO:0007669"/>
    <property type="project" value="UniProtKB-UniRule"/>
</dbReference>
<dbReference type="Pfam" id="PF02844">
    <property type="entry name" value="GARS_N"/>
    <property type="match status" value="1"/>
</dbReference>
<dbReference type="UniPathway" id="UPA00074">
    <property type="reaction ID" value="UER00125"/>
</dbReference>
<feature type="domain" description="ATP-grasp" evidence="12">
    <location>
        <begin position="107"/>
        <end position="313"/>
    </location>
</feature>
<dbReference type="Pfam" id="PF01071">
    <property type="entry name" value="GARS_A"/>
    <property type="match status" value="1"/>
</dbReference>
<dbReference type="InterPro" id="IPR016185">
    <property type="entry name" value="PreATP-grasp_dom_sf"/>
</dbReference>